<dbReference type="PANTHER" id="PTHR13778:SF47">
    <property type="entry name" value="LIPOPOLYSACCHARIDE 1,3-GALACTOSYLTRANSFERASE"/>
    <property type="match status" value="1"/>
</dbReference>
<dbReference type="SUPFAM" id="SSF53448">
    <property type="entry name" value="Nucleotide-diphospho-sugar transferases"/>
    <property type="match status" value="1"/>
</dbReference>
<keyword evidence="3" id="KW-0479">Metal-binding</keyword>
<dbReference type="GO" id="GO:0046872">
    <property type="term" value="F:metal ion binding"/>
    <property type="evidence" value="ECO:0007669"/>
    <property type="project" value="UniProtKB-KW"/>
</dbReference>
<evidence type="ECO:0000256" key="1">
    <source>
        <dbReference type="ARBA" id="ARBA00022676"/>
    </source>
</evidence>
<reference evidence="4 5" key="1">
    <citation type="submission" date="2018-06" db="EMBL/GenBank/DDBJ databases">
        <authorList>
            <consortium name="Pathogen Informatics"/>
            <person name="Doyle S."/>
        </authorList>
    </citation>
    <scope>NUCLEOTIDE SEQUENCE [LARGE SCALE GENOMIC DNA]</scope>
    <source>
        <strain evidence="4 5">NCTC12410</strain>
    </source>
</reference>
<organism evidence="4 5">
    <name type="scientific">Helicobacter canis</name>
    <dbReference type="NCBI Taxonomy" id="29419"/>
    <lineage>
        <taxon>Bacteria</taxon>
        <taxon>Pseudomonadati</taxon>
        <taxon>Campylobacterota</taxon>
        <taxon>Epsilonproteobacteria</taxon>
        <taxon>Campylobacterales</taxon>
        <taxon>Helicobacteraceae</taxon>
        <taxon>Helicobacter</taxon>
    </lineage>
</organism>
<dbReference type="GO" id="GO:0008919">
    <property type="term" value="F:lipopolysaccharide glucosyltransferase I activity"/>
    <property type="evidence" value="ECO:0007669"/>
    <property type="project" value="UniProtKB-EC"/>
</dbReference>
<dbReference type="InterPro" id="IPR029044">
    <property type="entry name" value="Nucleotide-diphossugar_trans"/>
</dbReference>
<protein>
    <submittedName>
        <fullName evidence="4">Lipopolysaccharide 1,3-galactosyltransferase</fullName>
        <ecNumber evidence="4">2.4.1.58</ecNumber>
    </submittedName>
</protein>
<dbReference type="EC" id="2.4.1.58" evidence="4"/>
<keyword evidence="2 4" id="KW-0808">Transferase</keyword>
<sequence length="608" mass="68068">MKPSLESTFENAQNVSELQAAKVDSREKMDCHATASAAARNDSTQNAYTSISTACNGGEKVDFSVKVDFQSAYNGGENSLCEKVDSTNAQEISKVDSRNAQNLHKQADSTFLSSRDFRKEVVAIHKGVKADSRSDDCASAEFVDSKETSACAERYPLFSKETSLRLFSKETCFGFALHRCRLFSKETSRCSFSKETAFCDDKQPNDSKNCGGALRALGQFGGGSYLSGNDCPQTAPIASNCLPKAELIAPKFHIFFNASTPYLKYLSVLLHSIVAHANAADSTPFSFHILLDSRGFDEYSPQELAKLPALESLLNSVHSCTIITHDCAALLDTLPVEVNPSRVIYSRLFLARFVDLRVEKCLYLDVDMLALGDIREIFANDLQDSIIAVARDVVSTQAPLPAKDRSKAPYVFGKKHCYFNSGMMLVNLPKWRACKIEQQALAFLQAYSPICFDQDVLNAIISDQITLLDICWNFQMQFYNQYRFYEYRIAQGLSRTNPLAQSFHNRKLIHYVCEPKPWDSPYLALDSTHLPMFGYERAIWWDLARKTTPFAKELAELESSFASTALEDYAHALSKDLQAMQLRVDKIIALLKNPLGFVYRACKARFTQ</sequence>
<dbReference type="Gene3D" id="3.90.550.10">
    <property type="entry name" value="Spore Coat Polysaccharide Biosynthesis Protein SpsA, Chain A"/>
    <property type="match status" value="1"/>
</dbReference>
<evidence type="ECO:0000256" key="2">
    <source>
        <dbReference type="ARBA" id="ARBA00022679"/>
    </source>
</evidence>
<evidence type="ECO:0000313" key="4">
    <source>
        <dbReference type="EMBL" id="STO97966.1"/>
    </source>
</evidence>
<evidence type="ECO:0000313" key="5">
    <source>
        <dbReference type="Proteomes" id="UP000254841"/>
    </source>
</evidence>
<dbReference type="Proteomes" id="UP000254841">
    <property type="component" value="Unassembled WGS sequence"/>
</dbReference>
<dbReference type="Pfam" id="PF01501">
    <property type="entry name" value="Glyco_transf_8"/>
    <property type="match status" value="1"/>
</dbReference>
<dbReference type="CDD" id="cd04194">
    <property type="entry name" value="GT8_A4GalT_like"/>
    <property type="match status" value="1"/>
</dbReference>
<dbReference type="EMBL" id="UGHV01000001">
    <property type="protein sequence ID" value="STO97966.1"/>
    <property type="molecule type" value="Genomic_DNA"/>
</dbReference>
<dbReference type="PANTHER" id="PTHR13778">
    <property type="entry name" value="GLYCOSYLTRANSFERASE 8 DOMAIN-CONTAINING PROTEIN"/>
    <property type="match status" value="1"/>
</dbReference>
<name>A0A377J814_9HELI</name>
<dbReference type="AlphaFoldDB" id="A0A377J814"/>
<dbReference type="InterPro" id="IPR050748">
    <property type="entry name" value="Glycosyltrans_8_dom-fam"/>
</dbReference>
<dbReference type="InterPro" id="IPR002495">
    <property type="entry name" value="Glyco_trans_8"/>
</dbReference>
<keyword evidence="1 4" id="KW-0328">Glycosyltransferase</keyword>
<dbReference type="OrthoDB" id="5363698at2"/>
<proteinExistence type="predicted"/>
<dbReference type="RefSeq" id="WP_115012153.1">
    <property type="nucleotide sequence ID" value="NZ_UGHV01000001.1"/>
</dbReference>
<evidence type="ECO:0000256" key="3">
    <source>
        <dbReference type="ARBA" id="ARBA00022723"/>
    </source>
</evidence>
<accession>A0A377J814</accession>
<gene>
    <name evidence="4" type="primary">rfaJ</name>
    <name evidence="4" type="ORF">NCTC12410_01811</name>
</gene>